<keyword evidence="2" id="KW-1185">Reference proteome</keyword>
<dbReference type="AlphaFoldDB" id="A0A2Z5FTK8"/>
<protein>
    <submittedName>
        <fullName evidence="1">Uncharacterized protein</fullName>
    </submittedName>
</protein>
<dbReference type="Proteomes" id="UP000253606">
    <property type="component" value="Chromosome"/>
</dbReference>
<dbReference type="EMBL" id="CP030840">
    <property type="protein sequence ID" value="AXC09836.1"/>
    <property type="molecule type" value="Genomic_DNA"/>
</dbReference>
<gene>
    <name evidence="1" type="ORF">ACPOL_0459</name>
</gene>
<proteinExistence type="predicted"/>
<reference evidence="1 2" key="1">
    <citation type="journal article" date="2018" name="Front. Microbiol.">
        <title>Hydrolytic Capabilities as a Key to Environmental Success: Chitinolytic and Cellulolytic Acidobacteria From Acidic Sub-arctic Soils and Boreal Peatlands.</title>
        <authorList>
            <person name="Belova S.E."/>
            <person name="Ravin N.V."/>
            <person name="Pankratov T.A."/>
            <person name="Rakitin A.L."/>
            <person name="Ivanova A.A."/>
            <person name="Beletsky A.V."/>
            <person name="Mardanov A.V."/>
            <person name="Sinninghe Damste J.S."/>
            <person name="Dedysh S.N."/>
        </authorList>
    </citation>
    <scope>NUCLEOTIDE SEQUENCE [LARGE SCALE GENOMIC DNA]</scope>
    <source>
        <strain evidence="1 2">SBC82</strain>
    </source>
</reference>
<evidence type="ECO:0000313" key="2">
    <source>
        <dbReference type="Proteomes" id="UP000253606"/>
    </source>
</evidence>
<name>A0A2Z5FTK8_9BACT</name>
<evidence type="ECO:0000313" key="1">
    <source>
        <dbReference type="EMBL" id="AXC09836.1"/>
    </source>
</evidence>
<organism evidence="1 2">
    <name type="scientific">Acidisarcina polymorpha</name>
    <dbReference type="NCBI Taxonomy" id="2211140"/>
    <lineage>
        <taxon>Bacteria</taxon>
        <taxon>Pseudomonadati</taxon>
        <taxon>Acidobacteriota</taxon>
        <taxon>Terriglobia</taxon>
        <taxon>Terriglobales</taxon>
        <taxon>Acidobacteriaceae</taxon>
        <taxon>Acidisarcina</taxon>
    </lineage>
</organism>
<sequence length="40" mass="4734">MPFHERLLWDASKHTRDAQDQEYRANMQIIVATIISVVHL</sequence>
<accession>A0A2Z5FTK8</accession>
<dbReference type="KEGG" id="abas:ACPOL_0459"/>